<organism evidence="2 3">
    <name type="scientific">Marasmius crinis-equi</name>
    <dbReference type="NCBI Taxonomy" id="585013"/>
    <lineage>
        <taxon>Eukaryota</taxon>
        <taxon>Fungi</taxon>
        <taxon>Dikarya</taxon>
        <taxon>Basidiomycota</taxon>
        <taxon>Agaricomycotina</taxon>
        <taxon>Agaricomycetes</taxon>
        <taxon>Agaricomycetidae</taxon>
        <taxon>Agaricales</taxon>
        <taxon>Marasmiineae</taxon>
        <taxon>Marasmiaceae</taxon>
        <taxon>Marasmius</taxon>
    </lineage>
</organism>
<feature type="compositionally biased region" description="Gly residues" evidence="1">
    <location>
        <begin position="254"/>
        <end position="265"/>
    </location>
</feature>
<name>A0ABR3FNG2_9AGAR</name>
<evidence type="ECO:0000313" key="2">
    <source>
        <dbReference type="EMBL" id="KAL0576970.1"/>
    </source>
</evidence>
<feature type="compositionally biased region" description="Basic and acidic residues" evidence="1">
    <location>
        <begin position="91"/>
        <end position="101"/>
    </location>
</feature>
<protein>
    <recommendedName>
        <fullName evidence="4">Intradiol ring-cleavage dioxygenases domain-containing protein</fullName>
    </recommendedName>
</protein>
<dbReference type="PANTHER" id="PTHR34315">
    <property type="match status" value="1"/>
</dbReference>
<dbReference type="CDD" id="cd03457">
    <property type="entry name" value="intradiol_dioxygenase_like"/>
    <property type="match status" value="1"/>
</dbReference>
<feature type="compositionally biased region" description="Low complexity" evidence="1">
    <location>
        <begin position="235"/>
        <end position="253"/>
    </location>
</feature>
<comment type="caution">
    <text evidence="2">The sequence shown here is derived from an EMBL/GenBank/DDBJ whole genome shotgun (WGS) entry which is preliminary data.</text>
</comment>
<dbReference type="SUPFAM" id="SSF49482">
    <property type="entry name" value="Aromatic compound dioxygenase"/>
    <property type="match status" value="1"/>
</dbReference>
<dbReference type="PANTHER" id="PTHR34315:SF1">
    <property type="entry name" value="INTRADIOL RING-CLEAVAGE DIOXYGENASES DOMAIN-CONTAINING PROTEIN-RELATED"/>
    <property type="match status" value="1"/>
</dbReference>
<dbReference type="Proteomes" id="UP001465976">
    <property type="component" value="Unassembled WGS sequence"/>
</dbReference>
<gene>
    <name evidence="2" type="ORF">V5O48_005012</name>
</gene>
<proteinExistence type="predicted"/>
<accession>A0ABR3FNG2</accession>
<reference evidence="2 3" key="1">
    <citation type="submission" date="2024-02" db="EMBL/GenBank/DDBJ databases">
        <title>A draft genome for the cacao thread blight pathogen Marasmius crinis-equi.</title>
        <authorList>
            <person name="Cohen S.P."/>
            <person name="Baruah I.K."/>
            <person name="Amoako-Attah I."/>
            <person name="Bukari Y."/>
            <person name="Meinhardt L.W."/>
            <person name="Bailey B.A."/>
        </authorList>
    </citation>
    <scope>NUCLEOTIDE SEQUENCE [LARGE SCALE GENOMIC DNA]</scope>
    <source>
        <strain evidence="2 3">GH-76</strain>
    </source>
</reference>
<dbReference type="Gene3D" id="2.60.130.10">
    <property type="entry name" value="Aromatic compound dioxygenase"/>
    <property type="match status" value="1"/>
</dbReference>
<keyword evidence="3" id="KW-1185">Reference proteome</keyword>
<evidence type="ECO:0000313" key="3">
    <source>
        <dbReference type="Proteomes" id="UP001465976"/>
    </source>
</evidence>
<evidence type="ECO:0000256" key="1">
    <source>
        <dbReference type="SAM" id="MobiDB-lite"/>
    </source>
</evidence>
<feature type="region of interest" description="Disordered" evidence="1">
    <location>
        <begin position="232"/>
        <end position="282"/>
    </location>
</feature>
<dbReference type="EMBL" id="JBAHYK010000186">
    <property type="protein sequence ID" value="KAL0576970.1"/>
    <property type="molecule type" value="Genomic_DNA"/>
</dbReference>
<dbReference type="InterPro" id="IPR015889">
    <property type="entry name" value="Intradiol_dOase_core"/>
</dbReference>
<sequence length="421" mass="45115">MYFRRWIFDSESKVAINRSNQVQPVDNDGVTGDRYYDQIGTTCDQPALSNRVFDDARDRSVALLVNVQQKTALFRRLAAREAHPGPHPKHSREELAKRESAASKRHLQARACAADIAAFNAKRRAKRALARRALSEDSSASSTSSAAAPHYTELQNTTCILAPEVTEGPYYINNELVRQDLRETQDGISLVLDIGVMDVTTCTPMDDVFVEIWAANATGVYAGYAATLSGGGPTGTSDDPGDASGPSAMPSGTSAGGGGGMGGGMQSSPLERNETFGRGGFPTGSGGVVELTTIYPGFYEGRTAHIHTMIHMNYSTSANGTIVSHAGNILHIGQFFTEESWNDKVFAIEPYASNTNTRTYNDEDSILAQENADGNNAYLAIEMLGESVEDGLLGYITVGVNSSTSYSIMNTNYLNSTGADA</sequence>
<evidence type="ECO:0008006" key="4">
    <source>
        <dbReference type="Google" id="ProtNLM"/>
    </source>
</evidence>
<feature type="region of interest" description="Disordered" evidence="1">
    <location>
        <begin position="80"/>
        <end position="101"/>
    </location>
</feature>